<name>A0ABU1LA29_9FLAO</name>
<gene>
    <name evidence="1" type="ORF">J2781_000482</name>
</gene>
<dbReference type="EMBL" id="JAVDQS010000001">
    <property type="protein sequence ID" value="MDR6403578.1"/>
    <property type="molecule type" value="Genomic_DNA"/>
</dbReference>
<dbReference type="Proteomes" id="UP001184853">
    <property type="component" value="Unassembled WGS sequence"/>
</dbReference>
<protein>
    <submittedName>
        <fullName evidence="1">Uncharacterized protein</fullName>
    </submittedName>
</protein>
<comment type="caution">
    <text evidence="1">The sequence shown here is derived from an EMBL/GenBank/DDBJ whole genome shotgun (WGS) entry which is preliminary data.</text>
</comment>
<reference evidence="1 2" key="1">
    <citation type="submission" date="2023-07" db="EMBL/GenBank/DDBJ databases">
        <title>Sorghum-associated microbial communities from plants grown in Nebraska, USA.</title>
        <authorList>
            <person name="Schachtman D."/>
        </authorList>
    </citation>
    <scope>NUCLEOTIDE SEQUENCE [LARGE SCALE GENOMIC DNA]</scope>
    <source>
        <strain evidence="1 2">DS1709</strain>
    </source>
</reference>
<proteinExistence type="predicted"/>
<keyword evidence="2" id="KW-1185">Reference proteome</keyword>
<evidence type="ECO:0000313" key="1">
    <source>
        <dbReference type="EMBL" id="MDR6403578.1"/>
    </source>
</evidence>
<organism evidence="1 2">
    <name type="scientific">Chryseobacterium geocarposphaerae</name>
    <dbReference type="NCBI Taxonomy" id="1416776"/>
    <lineage>
        <taxon>Bacteria</taxon>
        <taxon>Pseudomonadati</taxon>
        <taxon>Bacteroidota</taxon>
        <taxon>Flavobacteriia</taxon>
        <taxon>Flavobacteriales</taxon>
        <taxon>Weeksellaceae</taxon>
        <taxon>Chryseobacterium group</taxon>
        <taxon>Chryseobacterium</taxon>
    </lineage>
</organism>
<accession>A0ABU1LA29</accession>
<sequence>MINKYIDLVKNTEKKEKEALLRKSSEDPFVTVKSKLASYLLQIEMRSSGLFCCEKYPDSLPGTDYYQLKIITLEEKEYKLSVQSYYKGKKIYVYIKLSKNNNTESVSRDLPMSVFMKTNFEKHLISLLKQLDDPEKKPEYRAKENSLNPIKWLNTLIKKYISTPKEI</sequence>
<evidence type="ECO:0000313" key="2">
    <source>
        <dbReference type="Proteomes" id="UP001184853"/>
    </source>
</evidence>
<dbReference type="RefSeq" id="WP_147297014.1">
    <property type="nucleotide sequence ID" value="NZ_JAVDQS010000001.1"/>
</dbReference>